<dbReference type="NCBIfam" id="TIGR00026">
    <property type="entry name" value="hi_GC_TIGR00026"/>
    <property type="match status" value="1"/>
</dbReference>
<dbReference type="EMBL" id="JAANOU010000001">
    <property type="protein sequence ID" value="NIH82019.1"/>
    <property type="molecule type" value="Genomic_DNA"/>
</dbReference>
<protein>
    <submittedName>
        <fullName evidence="1">Deazaflavin-dependent oxidoreductase (Nitroreductase family)</fullName>
    </submittedName>
</protein>
<dbReference type="Proteomes" id="UP000754495">
    <property type="component" value="Unassembled WGS sequence"/>
</dbReference>
<dbReference type="RefSeq" id="WP_167118668.1">
    <property type="nucleotide sequence ID" value="NZ_JAANOU010000001.1"/>
</dbReference>
<dbReference type="InterPro" id="IPR012349">
    <property type="entry name" value="Split_barrel_FMN-bd"/>
</dbReference>
<evidence type="ECO:0000313" key="2">
    <source>
        <dbReference type="Proteomes" id="UP000754495"/>
    </source>
</evidence>
<dbReference type="InterPro" id="IPR004378">
    <property type="entry name" value="F420H2_quin_Rdtase"/>
</dbReference>
<dbReference type="SUPFAM" id="SSF50475">
    <property type="entry name" value="FMN-binding split barrel"/>
    <property type="match status" value="1"/>
</dbReference>
<proteinExistence type="predicted"/>
<evidence type="ECO:0000313" key="1">
    <source>
        <dbReference type="EMBL" id="NIH82019.1"/>
    </source>
</evidence>
<name>A0ABX0T291_9PSEU</name>
<dbReference type="Pfam" id="PF04075">
    <property type="entry name" value="F420H2_quin_red"/>
    <property type="match status" value="1"/>
</dbReference>
<sequence length="129" mass="14341">MAKSAEEKKRAADAFHRLINPVTRRMPGQVVLETIGRRSGVPHQTPVGGKVAGDSFWFVAGDGRHAAYVRNIEANPKVRVRLGRTWRAGTAHLLPDDNPDERLKTLPSFNSWVVRRLGIAPLTVRVDLD</sequence>
<accession>A0ABX0T291</accession>
<dbReference type="Gene3D" id="2.30.110.10">
    <property type="entry name" value="Electron Transport, Fmn-binding Protein, Chain A"/>
    <property type="match status" value="1"/>
</dbReference>
<gene>
    <name evidence="1" type="ORF">FHX46_004549</name>
</gene>
<keyword evidence="2" id="KW-1185">Reference proteome</keyword>
<comment type="caution">
    <text evidence="1">The sequence shown here is derived from an EMBL/GenBank/DDBJ whole genome shotgun (WGS) entry which is preliminary data.</text>
</comment>
<organism evidence="1 2">
    <name type="scientific">Amycolatopsis viridis</name>
    <dbReference type="NCBI Taxonomy" id="185678"/>
    <lineage>
        <taxon>Bacteria</taxon>
        <taxon>Bacillati</taxon>
        <taxon>Actinomycetota</taxon>
        <taxon>Actinomycetes</taxon>
        <taxon>Pseudonocardiales</taxon>
        <taxon>Pseudonocardiaceae</taxon>
        <taxon>Amycolatopsis</taxon>
    </lineage>
</organism>
<reference evidence="1 2" key="1">
    <citation type="submission" date="2020-03" db="EMBL/GenBank/DDBJ databases">
        <title>Sequencing the genomes of 1000 actinobacteria strains.</title>
        <authorList>
            <person name="Klenk H.-P."/>
        </authorList>
    </citation>
    <scope>NUCLEOTIDE SEQUENCE [LARGE SCALE GENOMIC DNA]</scope>
    <source>
        <strain evidence="1 2">DSM 45668</strain>
    </source>
</reference>